<dbReference type="SUPFAM" id="SSF49879">
    <property type="entry name" value="SMAD/FHA domain"/>
    <property type="match status" value="1"/>
</dbReference>
<sequence length="383" mass="41305">MRFEVSKVLDAIEARLSTDPALARAVVDLAEVVRYADLDGGRPANMLRLGLVVDALGRLVAEENAPVYVVAPRPLLSDADLTSNERMVVRRWADDGLVEVVPTDSEERALEVAELLGLPVLTRSRCDAYRDRHPWVGESGRLWAPVAGQGGPVLVPQAGKAQLPATSEPSAVGARLLARIWRCPETNCASFGAAGDSDSPFADMRRFTNPVAQPPPSLRTGAPSCPRHETRLKDAGERPAVEVLSVRIGGVVRKRFVVAAGSPVMVGRAPENGGVMLGQWLTEDARKWISRSHVRFELRGAELIAQDVSTNGTGLRPGGSMDDDERVSMAREESRVLADADVVELYGGVLVGRSRLWSSGGNADPHSVMAEAPTISMQQFNRR</sequence>
<dbReference type="PROSITE" id="PS50006">
    <property type="entry name" value="FHA_DOMAIN"/>
    <property type="match status" value="1"/>
</dbReference>
<dbReference type="RefSeq" id="WP_203936461.1">
    <property type="nucleotide sequence ID" value="NZ_BAAAGJ010000005.1"/>
</dbReference>
<name>A0A8J4DH61_9ACTN</name>
<evidence type="ECO:0000259" key="3">
    <source>
        <dbReference type="PROSITE" id="PS50006"/>
    </source>
</evidence>
<gene>
    <name evidence="4" type="ORF">Sya03_04750</name>
</gene>
<protein>
    <recommendedName>
        <fullName evidence="3">FHA domain-containing protein</fullName>
    </recommendedName>
</protein>
<feature type="domain" description="FHA" evidence="3">
    <location>
        <begin position="264"/>
        <end position="313"/>
    </location>
</feature>
<proteinExistence type="predicted"/>
<dbReference type="EMBL" id="BOOY01000003">
    <property type="protein sequence ID" value="GIJ01123.1"/>
    <property type="molecule type" value="Genomic_DNA"/>
</dbReference>
<organism evidence="4 5">
    <name type="scientific">Spirilliplanes yamanashiensis</name>
    <dbReference type="NCBI Taxonomy" id="42233"/>
    <lineage>
        <taxon>Bacteria</taxon>
        <taxon>Bacillati</taxon>
        <taxon>Actinomycetota</taxon>
        <taxon>Actinomycetes</taxon>
        <taxon>Micromonosporales</taxon>
        <taxon>Micromonosporaceae</taxon>
        <taxon>Spirilliplanes</taxon>
    </lineage>
</organism>
<keyword evidence="5" id="KW-1185">Reference proteome</keyword>
<dbReference type="AlphaFoldDB" id="A0A8J4DH61"/>
<dbReference type="Proteomes" id="UP000652013">
    <property type="component" value="Unassembled WGS sequence"/>
</dbReference>
<dbReference type="InterPro" id="IPR000253">
    <property type="entry name" value="FHA_dom"/>
</dbReference>
<dbReference type="InterPro" id="IPR008984">
    <property type="entry name" value="SMAD_FHA_dom_sf"/>
</dbReference>
<accession>A0A8J4DH61</accession>
<feature type="region of interest" description="Disordered" evidence="2">
    <location>
        <begin position="209"/>
        <end position="228"/>
    </location>
</feature>
<reference evidence="4" key="1">
    <citation type="submission" date="2021-01" db="EMBL/GenBank/DDBJ databases">
        <title>Whole genome shotgun sequence of Spirilliplanes yamanashiensis NBRC 15828.</title>
        <authorList>
            <person name="Komaki H."/>
            <person name="Tamura T."/>
        </authorList>
    </citation>
    <scope>NUCLEOTIDE SEQUENCE</scope>
    <source>
        <strain evidence="4">NBRC 15828</strain>
    </source>
</reference>
<keyword evidence="1" id="KW-0597">Phosphoprotein</keyword>
<evidence type="ECO:0000313" key="5">
    <source>
        <dbReference type="Proteomes" id="UP000652013"/>
    </source>
</evidence>
<comment type="caution">
    <text evidence="4">The sequence shown here is derived from an EMBL/GenBank/DDBJ whole genome shotgun (WGS) entry which is preliminary data.</text>
</comment>
<evidence type="ECO:0000256" key="2">
    <source>
        <dbReference type="SAM" id="MobiDB-lite"/>
    </source>
</evidence>
<dbReference type="CDD" id="cd00060">
    <property type="entry name" value="FHA"/>
    <property type="match status" value="1"/>
</dbReference>
<evidence type="ECO:0000256" key="1">
    <source>
        <dbReference type="ARBA" id="ARBA00022553"/>
    </source>
</evidence>
<dbReference type="Gene3D" id="2.60.200.20">
    <property type="match status" value="1"/>
</dbReference>
<evidence type="ECO:0000313" key="4">
    <source>
        <dbReference type="EMBL" id="GIJ01123.1"/>
    </source>
</evidence>